<evidence type="ECO:0000313" key="1">
    <source>
        <dbReference type="EMBL" id="KAI0059265.1"/>
    </source>
</evidence>
<gene>
    <name evidence="1" type="ORF">BV25DRAFT_1163231</name>
</gene>
<reference evidence="1" key="1">
    <citation type="submission" date="2021-03" db="EMBL/GenBank/DDBJ databases">
        <authorList>
            <consortium name="DOE Joint Genome Institute"/>
            <person name="Ahrendt S."/>
            <person name="Looney B.P."/>
            <person name="Miyauchi S."/>
            <person name="Morin E."/>
            <person name="Drula E."/>
            <person name="Courty P.E."/>
            <person name="Chicoki N."/>
            <person name="Fauchery L."/>
            <person name="Kohler A."/>
            <person name="Kuo A."/>
            <person name="Labutti K."/>
            <person name="Pangilinan J."/>
            <person name="Lipzen A."/>
            <person name="Riley R."/>
            <person name="Andreopoulos W."/>
            <person name="He G."/>
            <person name="Johnson J."/>
            <person name="Barry K.W."/>
            <person name="Grigoriev I.V."/>
            <person name="Nagy L."/>
            <person name="Hibbett D."/>
            <person name="Henrissat B."/>
            <person name="Matheny P.B."/>
            <person name="Labbe J."/>
            <person name="Martin F."/>
        </authorList>
    </citation>
    <scope>NUCLEOTIDE SEQUENCE</scope>
    <source>
        <strain evidence="1">HHB10654</strain>
    </source>
</reference>
<dbReference type="Proteomes" id="UP000814140">
    <property type="component" value="Unassembled WGS sequence"/>
</dbReference>
<name>A0ACB8STI6_9AGAM</name>
<dbReference type="EMBL" id="MU277228">
    <property type="protein sequence ID" value="KAI0059265.1"/>
    <property type="molecule type" value="Genomic_DNA"/>
</dbReference>
<protein>
    <submittedName>
        <fullName evidence="1">Uncharacterized protein</fullName>
    </submittedName>
</protein>
<proteinExistence type="predicted"/>
<evidence type="ECO:0000313" key="2">
    <source>
        <dbReference type="Proteomes" id="UP000814140"/>
    </source>
</evidence>
<organism evidence="1 2">
    <name type="scientific">Artomyces pyxidatus</name>
    <dbReference type="NCBI Taxonomy" id="48021"/>
    <lineage>
        <taxon>Eukaryota</taxon>
        <taxon>Fungi</taxon>
        <taxon>Dikarya</taxon>
        <taxon>Basidiomycota</taxon>
        <taxon>Agaricomycotina</taxon>
        <taxon>Agaricomycetes</taxon>
        <taxon>Russulales</taxon>
        <taxon>Auriscalpiaceae</taxon>
        <taxon>Artomyces</taxon>
    </lineage>
</organism>
<sequence>MPDRPSSSANNSAKRISSLRRQRLNDLQGDQRYRILSQWSQEALRQETDQSGLTLLDASFGEEPSRRDLPPVRHTHHNGLYPGWLPESASSNSLHVNDSGDVEAHRRVTEDILTMKAPPRVHTRDTSGRGALRSKPSHRTRSQSRTPSLVFFTVGDDVSERGEAMLYHLADDPYSHGPYSSTEQSVIDTWSSGVQTGRGHWEDSEEDSPCDESF</sequence>
<accession>A0ACB8STI6</accession>
<comment type="caution">
    <text evidence="1">The sequence shown here is derived from an EMBL/GenBank/DDBJ whole genome shotgun (WGS) entry which is preliminary data.</text>
</comment>
<keyword evidence="2" id="KW-1185">Reference proteome</keyword>
<reference evidence="1" key="2">
    <citation type="journal article" date="2022" name="New Phytol.">
        <title>Evolutionary transition to the ectomycorrhizal habit in the genomes of a hyperdiverse lineage of mushroom-forming fungi.</title>
        <authorList>
            <person name="Looney B."/>
            <person name="Miyauchi S."/>
            <person name="Morin E."/>
            <person name="Drula E."/>
            <person name="Courty P.E."/>
            <person name="Kohler A."/>
            <person name="Kuo A."/>
            <person name="LaButti K."/>
            <person name="Pangilinan J."/>
            <person name="Lipzen A."/>
            <person name="Riley R."/>
            <person name="Andreopoulos W."/>
            <person name="He G."/>
            <person name="Johnson J."/>
            <person name="Nolan M."/>
            <person name="Tritt A."/>
            <person name="Barry K.W."/>
            <person name="Grigoriev I.V."/>
            <person name="Nagy L.G."/>
            <person name="Hibbett D."/>
            <person name="Henrissat B."/>
            <person name="Matheny P.B."/>
            <person name="Labbe J."/>
            <person name="Martin F.M."/>
        </authorList>
    </citation>
    <scope>NUCLEOTIDE SEQUENCE</scope>
    <source>
        <strain evidence="1">HHB10654</strain>
    </source>
</reference>